<dbReference type="InterPro" id="IPR008701">
    <property type="entry name" value="NPP1"/>
</dbReference>
<dbReference type="RefSeq" id="WP_334578752.1">
    <property type="nucleotide sequence ID" value="NZ_JBEZVE010000017.1"/>
</dbReference>
<evidence type="ECO:0000313" key="1">
    <source>
        <dbReference type="EMBL" id="MEU3784719.1"/>
    </source>
</evidence>
<dbReference type="PANTHER" id="PTHR33657:SF6">
    <property type="entry name" value="SECRETED PROTEIN"/>
    <property type="match status" value="1"/>
</dbReference>
<accession>A0ABV2ZQ68</accession>
<dbReference type="EMBL" id="JBEZVE010000017">
    <property type="protein sequence ID" value="MEU3784719.1"/>
    <property type="molecule type" value="Genomic_DNA"/>
</dbReference>
<dbReference type="Proteomes" id="UP001550739">
    <property type="component" value="Unassembled WGS sequence"/>
</dbReference>
<comment type="caution">
    <text evidence="1">The sequence shown here is derived from an EMBL/GenBank/DDBJ whole genome shotgun (WGS) entry which is preliminary data.</text>
</comment>
<evidence type="ECO:0000313" key="2">
    <source>
        <dbReference type="Proteomes" id="UP001550739"/>
    </source>
</evidence>
<protein>
    <submittedName>
        <fullName evidence="1">NPP1 family protein</fullName>
    </submittedName>
</protein>
<organism evidence="1 2">
    <name type="scientific">Streptomyces sp. 900129855</name>
    <dbReference type="NCBI Taxonomy" id="3155129"/>
    <lineage>
        <taxon>Bacteria</taxon>
        <taxon>Bacillati</taxon>
        <taxon>Actinomycetota</taxon>
        <taxon>Actinomycetes</taxon>
        <taxon>Kitasatosporales</taxon>
        <taxon>Streptomycetaceae</taxon>
        <taxon>Streptomyces</taxon>
    </lineage>
</organism>
<name>A0ABV2ZQ68_9ACTN</name>
<keyword evidence="2" id="KW-1185">Reference proteome</keyword>
<proteinExistence type="predicted"/>
<reference evidence="1 2" key="1">
    <citation type="submission" date="2024-06" db="EMBL/GenBank/DDBJ databases">
        <title>The Natural Products Discovery Center: Release of the First 8490 Sequenced Strains for Exploring Actinobacteria Biosynthetic Diversity.</title>
        <authorList>
            <person name="Kalkreuter E."/>
            <person name="Kautsar S.A."/>
            <person name="Yang D."/>
            <person name="Bader C.D."/>
            <person name="Teijaro C.N."/>
            <person name="Fluegel L."/>
            <person name="Davis C.M."/>
            <person name="Simpson J.R."/>
            <person name="Lauterbach L."/>
            <person name="Steele A.D."/>
            <person name="Gui C."/>
            <person name="Meng S."/>
            <person name="Li G."/>
            <person name="Viehrig K."/>
            <person name="Ye F."/>
            <person name="Su P."/>
            <person name="Kiefer A.F."/>
            <person name="Nichols A."/>
            <person name="Cepeda A.J."/>
            <person name="Yan W."/>
            <person name="Fan B."/>
            <person name="Jiang Y."/>
            <person name="Adhikari A."/>
            <person name="Zheng C.-J."/>
            <person name="Schuster L."/>
            <person name="Cowan T.M."/>
            <person name="Smanski M.J."/>
            <person name="Chevrette M.G."/>
            <person name="De Carvalho L.P.S."/>
            <person name="Shen B."/>
        </authorList>
    </citation>
    <scope>NUCLEOTIDE SEQUENCE [LARGE SCALE GENOMIC DNA]</scope>
    <source>
        <strain evidence="1 2">NPDC033843</strain>
    </source>
</reference>
<sequence length="262" mass="28150">MFRSNPRRLEPPVPHRLARAAAVAGSAAALAVGLTGSASAGVLQNLPENATAFQKNFEPVYDYDSDSCYPAAAIDPSGNLNGGLKPTGPITGECRSGHLGKANTYSRAKCNNGWCGIVYASYFEKDEASPGIGHRHDWECMVVWVKQGADTPSYLSASAHGGFSTHPIADVPMSGQRVEAVYHKDGASTHAFRFAKWGETPENDTGAWHQENLITWDNMATGLRDKLNASDWGDANLPLQDSKFADHLNKAKPSGITFDPYA</sequence>
<dbReference type="PANTHER" id="PTHR33657">
    <property type="entry name" value="DOMAIN PROTEIN, PUTATIVE (AFU_ORTHOLOGUE AFUA_5G00600)-RELATED"/>
    <property type="match status" value="1"/>
</dbReference>
<dbReference type="Pfam" id="PF05630">
    <property type="entry name" value="NPP1"/>
    <property type="match status" value="1"/>
</dbReference>
<dbReference type="PIRSF" id="PIRSF029958">
    <property type="entry name" value="Necrosis-inducing_protein"/>
    <property type="match status" value="1"/>
</dbReference>
<gene>
    <name evidence="1" type="ORF">AB0E89_29970</name>
</gene>